<evidence type="ECO:0000313" key="10">
    <source>
        <dbReference type="Proteomes" id="UP000037510"/>
    </source>
</evidence>
<organism evidence="9 10">
    <name type="scientific">Operophtera brumata</name>
    <name type="common">Winter moth</name>
    <name type="synonym">Phalaena brumata</name>
    <dbReference type="NCBI Taxonomy" id="104452"/>
    <lineage>
        <taxon>Eukaryota</taxon>
        <taxon>Metazoa</taxon>
        <taxon>Ecdysozoa</taxon>
        <taxon>Arthropoda</taxon>
        <taxon>Hexapoda</taxon>
        <taxon>Insecta</taxon>
        <taxon>Pterygota</taxon>
        <taxon>Neoptera</taxon>
        <taxon>Endopterygota</taxon>
        <taxon>Lepidoptera</taxon>
        <taxon>Glossata</taxon>
        <taxon>Ditrysia</taxon>
        <taxon>Geometroidea</taxon>
        <taxon>Geometridae</taxon>
        <taxon>Larentiinae</taxon>
        <taxon>Operophtera</taxon>
    </lineage>
</organism>
<dbReference type="GO" id="GO:0030182">
    <property type="term" value="P:neuron differentiation"/>
    <property type="evidence" value="ECO:0007669"/>
    <property type="project" value="TreeGrafter"/>
</dbReference>
<evidence type="ECO:0000313" key="9">
    <source>
        <dbReference type="EMBL" id="KOB66975.1"/>
    </source>
</evidence>
<keyword evidence="5" id="KW-0272">Extracellular matrix</keyword>
<reference evidence="9 10" key="1">
    <citation type="journal article" date="2015" name="Genome Biol. Evol.">
        <title>The genome of winter moth (Operophtera brumata) provides a genomic perspective on sexual dimorphism and phenology.</title>
        <authorList>
            <person name="Derks M.F."/>
            <person name="Smit S."/>
            <person name="Salis L."/>
            <person name="Schijlen E."/>
            <person name="Bossers A."/>
            <person name="Mateman C."/>
            <person name="Pijl A.S."/>
            <person name="de Ridder D."/>
            <person name="Groenen M.A."/>
            <person name="Visser M.E."/>
            <person name="Megens H.J."/>
        </authorList>
    </citation>
    <scope>NUCLEOTIDE SEQUENCE [LARGE SCALE GENOMIC DNA]</scope>
    <source>
        <strain evidence="9">WM2013NL</strain>
        <tissue evidence="9">Head and thorax</tissue>
    </source>
</reference>
<evidence type="ECO:0000256" key="1">
    <source>
        <dbReference type="ARBA" id="ARBA00004498"/>
    </source>
</evidence>
<dbReference type="EMBL" id="JTDY01005461">
    <property type="protein sequence ID" value="KOB66975.1"/>
    <property type="molecule type" value="Genomic_DNA"/>
</dbReference>
<keyword evidence="7" id="KW-1015">Disulfide bond</keyword>
<comment type="subcellular location">
    <subcellularLocation>
        <location evidence="1 8">Secreted</location>
        <location evidence="1 8">Extracellular space</location>
        <location evidence="1 8">Extracellular matrix</location>
    </subcellularLocation>
</comment>
<gene>
    <name evidence="9" type="ORF">OBRU01_20412</name>
</gene>
<dbReference type="STRING" id="104452.A0A0L7KV16"/>
<dbReference type="GO" id="GO:0005109">
    <property type="term" value="F:frizzled binding"/>
    <property type="evidence" value="ECO:0007669"/>
    <property type="project" value="TreeGrafter"/>
</dbReference>
<dbReference type="PRINTS" id="PR01349">
    <property type="entry name" value="WNTPROTEIN"/>
</dbReference>
<dbReference type="InterPro" id="IPR005817">
    <property type="entry name" value="Wnt"/>
</dbReference>
<dbReference type="GO" id="GO:0045165">
    <property type="term" value="P:cell fate commitment"/>
    <property type="evidence" value="ECO:0007669"/>
    <property type="project" value="TreeGrafter"/>
</dbReference>
<dbReference type="PANTHER" id="PTHR12027:SF97">
    <property type="entry name" value="PROTEIN WNT-4"/>
    <property type="match status" value="1"/>
</dbReference>
<evidence type="ECO:0000256" key="6">
    <source>
        <dbReference type="ARBA" id="ARBA00022687"/>
    </source>
</evidence>
<accession>A0A0L7KV16</accession>
<dbReference type="GO" id="GO:0005615">
    <property type="term" value="C:extracellular space"/>
    <property type="evidence" value="ECO:0007669"/>
    <property type="project" value="TreeGrafter"/>
</dbReference>
<evidence type="ECO:0000256" key="2">
    <source>
        <dbReference type="ARBA" id="ARBA00005683"/>
    </source>
</evidence>
<dbReference type="GO" id="GO:0005125">
    <property type="term" value="F:cytokine activity"/>
    <property type="evidence" value="ECO:0007669"/>
    <property type="project" value="TreeGrafter"/>
</dbReference>
<keyword evidence="3 8" id="KW-0217">Developmental protein</keyword>
<name>A0A0L7KV16_OPEBR</name>
<evidence type="ECO:0000256" key="7">
    <source>
        <dbReference type="ARBA" id="ARBA00023157"/>
    </source>
</evidence>
<evidence type="ECO:0000256" key="5">
    <source>
        <dbReference type="ARBA" id="ARBA00022530"/>
    </source>
</evidence>
<keyword evidence="4" id="KW-0964">Secreted</keyword>
<comment type="caution">
    <text evidence="9">The sequence shown here is derived from an EMBL/GenBank/DDBJ whole genome shotgun (WGS) entry which is preliminary data.</text>
</comment>
<keyword evidence="10" id="KW-1185">Reference proteome</keyword>
<dbReference type="GO" id="GO:0060070">
    <property type="term" value="P:canonical Wnt signaling pathway"/>
    <property type="evidence" value="ECO:0007669"/>
    <property type="project" value="TreeGrafter"/>
</dbReference>
<dbReference type="Proteomes" id="UP000037510">
    <property type="component" value="Unassembled WGS sequence"/>
</dbReference>
<evidence type="ECO:0000256" key="4">
    <source>
        <dbReference type="ARBA" id="ARBA00022525"/>
    </source>
</evidence>
<protein>
    <recommendedName>
        <fullName evidence="8">Protein Wnt</fullName>
    </recommendedName>
</protein>
<dbReference type="AlphaFoldDB" id="A0A0L7KV16"/>
<comment type="similarity">
    <text evidence="2 8">Belongs to the Wnt family.</text>
</comment>
<dbReference type="SMART" id="SM00097">
    <property type="entry name" value="WNT1"/>
    <property type="match status" value="1"/>
</dbReference>
<comment type="function">
    <text evidence="8">Ligand for members of the frizzled family of seven transmembrane receptors.</text>
</comment>
<evidence type="ECO:0000256" key="8">
    <source>
        <dbReference type="RuleBase" id="RU003500"/>
    </source>
</evidence>
<dbReference type="PANTHER" id="PTHR12027">
    <property type="entry name" value="WNT RELATED"/>
    <property type="match status" value="1"/>
</dbReference>
<proteinExistence type="inferred from homology"/>
<keyword evidence="6 8" id="KW-0879">Wnt signaling pathway</keyword>
<sequence>MDRSQTGHPGACHLPRSSKRQIKQCRRDFGLPKVLSIAKEQAIAACEETFQYDRWNCTLKFNRRTNRTIFGKIYRETAFVYSLMAASITHAVARACAAGEMMTCSCMSTFGKNSSWKGSGCGDDFKYGKRVAKNFLDYKNAGNDQVGEVLKQDLMVGIDAIGEQMREVCKCHGFSGSCTTKTCWKRLGPFNSAMGSLKKHYHHAVKKKLDKNNTMKRAIKQNKRVERKDLAYFHKTPNLCARTKGRICRDRNNCATLCCTRGGYHPLKTPPELSGDVILRQVVFWAHIRPNNRIFKDAAIHVTLGDETVSKAISLGDMVVIKIENPSDNYSDEPNHLFGFIEVFVGKLECIIISFYEHKPELNK</sequence>
<dbReference type="Pfam" id="PF00110">
    <property type="entry name" value="wnt"/>
    <property type="match status" value="1"/>
</dbReference>
<evidence type="ECO:0000256" key="3">
    <source>
        <dbReference type="ARBA" id="ARBA00022473"/>
    </source>
</evidence>